<keyword evidence="1" id="KW-0408">Iron</keyword>
<reference evidence="4 5" key="1">
    <citation type="submission" date="2019-07" db="EMBL/GenBank/DDBJ databases">
        <title>New species of Amycolatopsis and Streptomyces.</title>
        <authorList>
            <person name="Duangmal K."/>
            <person name="Teo W.F.A."/>
            <person name="Lipun K."/>
        </authorList>
    </citation>
    <scope>NUCLEOTIDE SEQUENCE [LARGE SCALE GENOMIC DNA]</scope>
    <source>
        <strain evidence="4 5">JCM 30562</strain>
    </source>
</reference>
<evidence type="ECO:0000313" key="5">
    <source>
        <dbReference type="Proteomes" id="UP000318578"/>
    </source>
</evidence>
<dbReference type="OrthoDB" id="1550274at2"/>
<comment type="caution">
    <text evidence="4">The sequence shown here is derived from an EMBL/GenBank/DDBJ whole genome shotgun (WGS) entry which is preliminary data.</text>
</comment>
<evidence type="ECO:0000256" key="1">
    <source>
        <dbReference type="ARBA" id="ARBA00023004"/>
    </source>
</evidence>
<dbReference type="GO" id="GO:0016829">
    <property type="term" value="F:lyase activity"/>
    <property type="evidence" value="ECO:0007669"/>
    <property type="project" value="UniProtKB-KW"/>
</dbReference>
<keyword evidence="5" id="KW-1185">Reference proteome</keyword>
<dbReference type="RefSeq" id="WP_144645817.1">
    <property type="nucleotide sequence ID" value="NZ_VJZA01000140.1"/>
</dbReference>
<name>A0A557ZQE1_9PSEU</name>
<feature type="domain" description="Phosphomevalonate dehydratase large subunit-like" evidence="3">
    <location>
        <begin position="3"/>
        <end position="318"/>
    </location>
</feature>
<organism evidence="4 5">
    <name type="scientific">Amycolatopsis acidiphila</name>
    <dbReference type="NCBI Taxonomy" id="715473"/>
    <lineage>
        <taxon>Bacteria</taxon>
        <taxon>Bacillati</taxon>
        <taxon>Actinomycetota</taxon>
        <taxon>Actinomycetes</taxon>
        <taxon>Pseudonocardiales</taxon>
        <taxon>Pseudonocardiaceae</taxon>
        <taxon>Amycolatopsis</taxon>
    </lineage>
</organism>
<evidence type="ECO:0000313" key="4">
    <source>
        <dbReference type="EMBL" id="TVT14239.1"/>
    </source>
</evidence>
<keyword evidence="2" id="KW-0456">Lyase</keyword>
<feature type="non-terminal residue" evidence="4">
    <location>
        <position position="1"/>
    </location>
</feature>
<accession>A0A557ZQE1</accession>
<dbReference type="PANTHER" id="PTHR36577">
    <property type="entry name" value="DUF521 DOMAIN PROTEIN (AFU_ORTHOLOGUE AFUA_6G00490)"/>
    <property type="match status" value="1"/>
</dbReference>
<protein>
    <submittedName>
        <fullName evidence="4">DUF521 domain-containing protein</fullName>
    </submittedName>
</protein>
<dbReference type="PANTHER" id="PTHR36577:SF3">
    <property type="entry name" value="DUF521 DOMAIN PROTEIN (AFU_ORTHOLOGUE AFUA_6G00490)"/>
    <property type="match status" value="1"/>
</dbReference>
<evidence type="ECO:0000259" key="3">
    <source>
        <dbReference type="Pfam" id="PF04412"/>
    </source>
</evidence>
<proteinExistence type="predicted"/>
<sequence length="335" mass="34760">GSLDLRHPGVVRADPETTAGARRLMSAYTALGCSPTWTCAPYQLTHRPAFGTHVAWAESNAIVFVNSVLGARTDRYGDFLDIGAAITGRVPDGGLHQDANRRATIRLDCARLPPALLAEDAAWGVLGHLAGRAAGSGVPVLTGVGDAVTEDQLKAFGAAAASGGGVGLFHVVGVTPEAPTLAAVAAEDIETVRVEDLRPMRDELSTARGPGLDALCLGTPHFSLTEFERLAALADGEPFRIPVYVTTSRAVLAEAGRLGFAAPVRAAGARIVVDTCTYITPILDPVLRTVMTTSGKWAWYAPGNIGVETVLGSLAECVASARAGTVVRDGALWSS</sequence>
<dbReference type="Proteomes" id="UP000318578">
    <property type="component" value="Unassembled WGS sequence"/>
</dbReference>
<dbReference type="AlphaFoldDB" id="A0A557ZQE1"/>
<dbReference type="EMBL" id="VJZA01000140">
    <property type="protein sequence ID" value="TVT14239.1"/>
    <property type="molecule type" value="Genomic_DNA"/>
</dbReference>
<dbReference type="Pfam" id="PF04412">
    <property type="entry name" value="AcnX"/>
    <property type="match status" value="1"/>
</dbReference>
<gene>
    <name evidence="4" type="ORF">FNH06_37975</name>
</gene>
<evidence type="ECO:0000256" key="2">
    <source>
        <dbReference type="ARBA" id="ARBA00023239"/>
    </source>
</evidence>
<dbReference type="InterPro" id="IPR007506">
    <property type="entry name" value="PMDh-L-like_dom"/>
</dbReference>